<gene>
    <name evidence="1" type="ORF">Csa_4G652045</name>
</gene>
<name>A0A0A0L0E7_CUCSA</name>
<protein>
    <submittedName>
        <fullName evidence="1">Uncharacterized protein</fullName>
    </submittedName>
</protein>
<reference evidence="1 2" key="2">
    <citation type="journal article" date="2009" name="PLoS ONE">
        <title>An integrated genetic and cytogenetic map of the cucumber genome.</title>
        <authorList>
            <person name="Ren Y."/>
            <person name="Zhang Z."/>
            <person name="Liu J."/>
            <person name="Staub J.E."/>
            <person name="Han Y."/>
            <person name="Cheng Z."/>
            <person name="Li X."/>
            <person name="Lu J."/>
            <person name="Miao H."/>
            <person name="Kang H."/>
            <person name="Xie B."/>
            <person name="Gu X."/>
            <person name="Wang X."/>
            <person name="Du Y."/>
            <person name="Jin W."/>
            <person name="Huang S."/>
        </authorList>
    </citation>
    <scope>NUCLEOTIDE SEQUENCE [LARGE SCALE GENOMIC DNA]</scope>
    <source>
        <strain evidence="2">cv. 9930</strain>
    </source>
</reference>
<reference evidence="1 2" key="1">
    <citation type="journal article" date="2009" name="Nat. Genet.">
        <title>The genome of the cucumber, Cucumis sativus L.</title>
        <authorList>
            <person name="Huang S."/>
            <person name="Li R."/>
            <person name="Zhang Z."/>
            <person name="Li L."/>
            <person name="Gu X."/>
            <person name="Fan W."/>
            <person name="Lucas W.J."/>
            <person name="Wang X."/>
            <person name="Xie B."/>
            <person name="Ni P."/>
            <person name="Ren Y."/>
            <person name="Zhu H."/>
            <person name="Li J."/>
            <person name="Lin K."/>
            <person name="Jin W."/>
            <person name="Fei Z."/>
            <person name="Li G."/>
            <person name="Staub J."/>
            <person name="Kilian A."/>
            <person name="van der Vossen E.A."/>
            <person name="Wu Y."/>
            <person name="Guo J."/>
            <person name="He J."/>
            <person name="Jia Z."/>
            <person name="Ren Y."/>
            <person name="Tian G."/>
            <person name="Lu Y."/>
            <person name="Ruan J."/>
            <person name="Qian W."/>
            <person name="Wang M."/>
            <person name="Huang Q."/>
            <person name="Li B."/>
            <person name="Xuan Z."/>
            <person name="Cao J."/>
            <person name="Asan"/>
            <person name="Wu Z."/>
            <person name="Zhang J."/>
            <person name="Cai Q."/>
            <person name="Bai Y."/>
            <person name="Zhao B."/>
            <person name="Han Y."/>
            <person name="Li Y."/>
            <person name="Li X."/>
            <person name="Wang S."/>
            <person name="Shi Q."/>
            <person name="Liu S."/>
            <person name="Cho W.K."/>
            <person name="Kim J.Y."/>
            <person name="Xu Y."/>
            <person name="Heller-Uszynska K."/>
            <person name="Miao H."/>
            <person name="Cheng Z."/>
            <person name="Zhang S."/>
            <person name="Wu J."/>
            <person name="Yang Y."/>
            <person name="Kang H."/>
            <person name="Li M."/>
            <person name="Liang H."/>
            <person name="Ren X."/>
            <person name="Shi Z."/>
            <person name="Wen M."/>
            <person name="Jian M."/>
            <person name="Yang H."/>
            <person name="Zhang G."/>
            <person name="Yang Z."/>
            <person name="Chen R."/>
            <person name="Liu S."/>
            <person name="Li J."/>
            <person name="Ma L."/>
            <person name="Liu H."/>
            <person name="Zhou Y."/>
            <person name="Zhao J."/>
            <person name="Fang X."/>
            <person name="Li G."/>
            <person name="Fang L."/>
            <person name="Li Y."/>
            <person name="Liu D."/>
            <person name="Zheng H."/>
            <person name="Zhang Y."/>
            <person name="Qin N."/>
            <person name="Li Z."/>
            <person name="Yang G."/>
            <person name="Yang S."/>
            <person name="Bolund L."/>
            <person name="Kristiansen K."/>
            <person name="Zheng H."/>
            <person name="Li S."/>
            <person name="Zhang X."/>
            <person name="Yang H."/>
            <person name="Wang J."/>
            <person name="Sun R."/>
            <person name="Zhang B."/>
            <person name="Jiang S."/>
            <person name="Wang J."/>
            <person name="Du Y."/>
            <person name="Li S."/>
        </authorList>
    </citation>
    <scope>NUCLEOTIDE SEQUENCE [LARGE SCALE GENOMIC DNA]</scope>
    <source>
        <strain evidence="2">cv. 9930</strain>
    </source>
</reference>
<dbReference type="Proteomes" id="UP000029981">
    <property type="component" value="Chromosome 4"/>
</dbReference>
<keyword evidence="2" id="KW-1185">Reference proteome</keyword>
<reference evidence="1 2" key="4">
    <citation type="journal article" date="2011" name="BMC Genomics">
        <title>RNA-Seq improves annotation of protein-coding genes in the cucumber genome.</title>
        <authorList>
            <person name="Li Z."/>
            <person name="Zhang Z."/>
            <person name="Yan P."/>
            <person name="Huang S."/>
            <person name="Fei Z."/>
            <person name="Lin K."/>
        </authorList>
    </citation>
    <scope>NUCLEOTIDE SEQUENCE [LARGE SCALE GENOMIC DNA]</scope>
    <source>
        <strain evidence="2">cv. 9930</strain>
    </source>
</reference>
<dbReference type="Gramene" id="KGN55440">
    <property type="protein sequence ID" value="KGN55440"/>
    <property type="gene ID" value="Csa_4G652045"/>
</dbReference>
<evidence type="ECO:0000313" key="1">
    <source>
        <dbReference type="EMBL" id="KGN55440.1"/>
    </source>
</evidence>
<reference evidence="1 2" key="3">
    <citation type="journal article" date="2010" name="BMC Genomics">
        <title>Transcriptome sequencing and comparative analysis of cucumber flowers with different sex types.</title>
        <authorList>
            <person name="Guo S."/>
            <person name="Zheng Y."/>
            <person name="Joung J.G."/>
            <person name="Liu S."/>
            <person name="Zhang Z."/>
            <person name="Crasta O.R."/>
            <person name="Sobral B.W."/>
            <person name="Xu Y."/>
            <person name="Huang S."/>
            <person name="Fei Z."/>
        </authorList>
    </citation>
    <scope>NUCLEOTIDE SEQUENCE [LARGE SCALE GENOMIC DNA]</scope>
    <source>
        <strain evidence="2">cv. 9930</strain>
    </source>
</reference>
<sequence length="103" mass="11907">MHRTILIYHTLAELCNVEIIHKRHSVLLEPHHSNIRPNHEIRTLTLICPPKCHVVCHRYCRLQPDVNQLILGIQCPSNPVVIGQNFAILKRGGLNISRFHLFP</sequence>
<dbReference type="EMBL" id="CM002925">
    <property type="protein sequence ID" value="KGN55440.1"/>
    <property type="molecule type" value="Genomic_DNA"/>
</dbReference>
<evidence type="ECO:0000313" key="2">
    <source>
        <dbReference type="Proteomes" id="UP000029981"/>
    </source>
</evidence>
<accession>A0A0A0L0E7</accession>
<dbReference type="AlphaFoldDB" id="A0A0A0L0E7"/>
<proteinExistence type="predicted"/>
<organism evidence="1 2">
    <name type="scientific">Cucumis sativus</name>
    <name type="common">Cucumber</name>
    <dbReference type="NCBI Taxonomy" id="3659"/>
    <lineage>
        <taxon>Eukaryota</taxon>
        <taxon>Viridiplantae</taxon>
        <taxon>Streptophyta</taxon>
        <taxon>Embryophyta</taxon>
        <taxon>Tracheophyta</taxon>
        <taxon>Spermatophyta</taxon>
        <taxon>Magnoliopsida</taxon>
        <taxon>eudicotyledons</taxon>
        <taxon>Gunneridae</taxon>
        <taxon>Pentapetalae</taxon>
        <taxon>rosids</taxon>
        <taxon>fabids</taxon>
        <taxon>Cucurbitales</taxon>
        <taxon>Cucurbitaceae</taxon>
        <taxon>Benincaseae</taxon>
        <taxon>Cucumis</taxon>
    </lineage>
</organism>